<keyword evidence="1" id="KW-1133">Transmembrane helix</keyword>
<feature type="transmembrane region" description="Helical" evidence="1">
    <location>
        <begin position="21"/>
        <end position="42"/>
    </location>
</feature>
<proteinExistence type="predicted"/>
<keyword evidence="1" id="KW-0812">Transmembrane</keyword>
<evidence type="ECO:0000256" key="1">
    <source>
        <dbReference type="SAM" id="Phobius"/>
    </source>
</evidence>
<protein>
    <submittedName>
        <fullName evidence="2">Uncharacterized protein</fullName>
    </submittedName>
</protein>
<gene>
    <name evidence="2" type="ORF">T10_2867</name>
</gene>
<reference evidence="2 3" key="1">
    <citation type="submission" date="2015-01" db="EMBL/GenBank/DDBJ databases">
        <title>Evolution of Trichinella species and genotypes.</title>
        <authorList>
            <person name="Korhonen P.K."/>
            <person name="Edoardo P."/>
            <person name="Giuseppe L.R."/>
            <person name="Gasser R.B."/>
        </authorList>
    </citation>
    <scope>NUCLEOTIDE SEQUENCE [LARGE SCALE GENOMIC DNA]</scope>
    <source>
        <strain evidence="2">ISS1980</strain>
    </source>
</reference>
<organism evidence="2 3">
    <name type="scientific">Trichinella papuae</name>
    <dbReference type="NCBI Taxonomy" id="268474"/>
    <lineage>
        <taxon>Eukaryota</taxon>
        <taxon>Metazoa</taxon>
        <taxon>Ecdysozoa</taxon>
        <taxon>Nematoda</taxon>
        <taxon>Enoplea</taxon>
        <taxon>Dorylaimia</taxon>
        <taxon>Trichinellida</taxon>
        <taxon>Trichinellidae</taxon>
        <taxon>Trichinella</taxon>
    </lineage>
</organism>
<evidence type="ECO:0000313" key="2">
    <source>
        <dbReference type="EMBL" id="KRZ64231.1"/>
    </source>
</evidence>
<dbReference type="EMBL" id="JYDO01001336">
    <property type="protein sequence ID" value="KRZ64231.1"/>
    <property type="molecule type" value="Genomic_DNA"/>
</dbReference>
<keyword evidence="1" id="KW-0472">Membrane</keyword>
<dbReference type="Proteomes" id="UP000054843">
    <property type="component" value="Unassembled WGS sequence"/>
</dbReference>
<evidence type="ECO:0000313" key="3">
    <source>
        <dbReference type="Proteomes" id="UP000054843"/>
    </source>
</evidence>
<comment type="caution">
    <text evidence="2">The sequence shown here is derived from an EMBL/GenBank/DDBJ whole genome shotgun (WGS) entry which is preliminary data.</text>
</comment>
<sequence>MIERLHQYLDKYAALQRATRLCCFRVFGENFTFEILAFFVIFR</sequence>
<dbReference type="AlphaFoldDB" id="A0A0V1LXV0"/>
<name>A0A0V1LXV0_9BILA</name>
<accession>A0A0V1LXV0</accession>
<keyword evidence="3" id="KW-1185">Reference proteome</keyword>